<dbReference type="GO" id="GO:0000160">
    <property type="term" value="P:phosphorelay signal transduction system"/>
    <property type="evidence" value="ECO:0007669"/>
    <property type="project" value="UniProtKB-KW"/>
</dbReference>
<feature type="transmembrane region" description="Helical" evidence="9">
    <location>
        <begin position="124"/>
        <end position="144"/>
    </location>
</feature>
<evidence type="ECO:0000256" key="9">
    <source>
        <dbReference type="SAM" id="Phobius"/>
    </source>
</evidence>
<evidence type="ECO:0000256" key="4">
    <source>
        <dbReference type="ARBA" id="ARBA00022679"/>
    </source>
</evidence>
<protein>
    <recommendedName>
        <fullName evidence="2">histidine kinase</fullName>
        <ecNumber evidence="2">2.7.13.3</ecNumber>
    </recommendedName>
</protein>
<feature type="transmembrane region" description="Helical" evidence="9">
    <location>
        <begin position="38"/>
        <end position="55"/>
    </location>
</feature>
<dbReference type="SMART" id="SM00387">
    <property type="entry name" value="HATPase_c"/>
    <property type="match status" value="1"/>
</dbReference>
<dbReference type="Proteomes" id="UP000700212">
    <property type="component" value="Unassembled WGS sequence"/>
</dbReference>
<comment type="catalytic activity">
    <reaction evidence="1">
        <text>ATP + protein L-histidine = ADP + protein N-phospho-L-histidine.</text>
        <dbReference type="EC" id="2.7.13.3"/>
    </reaction>
</comment>
<dbReference type="SUPFAM" id="SSF55874">
    <property type="entry name" value="ATPase domain of HSP90 chaperone/DNA topoisomerase II/histidine kinase"/>
    <property type="match status" value="1"/>
</dbReference>
<evidence type="ECO:0000256" key="1">
    <source>
        <dbReference type="ARBA" id="ARBA00000085"/>
    </source>
</evidence>
<evidence type="ECO:0000259" key="10">
    <source>
        <dbReference type="PROSITE" id="PS50109"/>
    </source>
</evidence>
<evidence type="ECO:0000313" key="11">
    <source>
        <dbReference type="EMBL" id="HJH11869.1"/>
    </source>
</evidence>
<dbReference type="PANTHER" id="PTHR44936">
    <property type="entry name" value="SENSOR PROTEIN CREC"/>
    <property type="match status" value="1"/>
</dbReference>
<feature type="transmembrane region" description="Helical" evidence="9">
    <location>
        <begin position="12"/>
        <end position="32"/>
    </location>
</feature>
<dbReference type="CDD" id="cd00075">
    <property type="entry name" value="HATPase"/>
    <property type="match status" value="1"/>
</dbReference>
<dbReference type="InterPro" id="IPR036890">
    <property type="entry name" value="HATPase_C_sf"/>
</dbReference>
<evidence type="ECO:0000313" key="12">
    <source>
        <dbReference type="Proteomes" id="UP000700212"/>
    </source>
</evidence>
<dbReference type="AlphaFoldDB" id="A0A921T663"/>
<evidence type="ECO:0000256" key="3">
    <source>
        <dbReference type="ARBA" id="ARBA00022553"/>
    </source>
</evidence>
<dbReference type="GO" id="GO:0005524">
    <property type="term" value="F:ATP binding"/>
    <property type="evidence" value="ECO:0007669"/>
    <property type="project" value="UniProtKB-KW"/>
</dbReference>
<dbReference type="PROSITE" id="PS50109">
    <property type="entry name" value="HIS_KIN"/>
    <property type="match status" value="1"/>
</dbReference>
<evidence type="ECO:0000256" key="5">
    <source>
        <dbReference type="ARBA" id="ARBA00022741"/>
    </source>
</evidence>
<proteinExistence type="predicted"/>
<sequence>MINSLQLTWKKYEWVWIVIIACLTAISSEIKLVPFEQIDFRFGLGSIIFLLLLLIRPTEHIIRTGLVTGLVVVLFRMGMESAFRQTPVTEAFLRSAPTFMFYSVYACSYKWLKVDRLKSNAIQLGIIATFIEIIANAAEHLARFSVTQIPIGLDGWLLVIGVACFRSFFVVGIYVSIAQAYQQRELTKNLTVNANIYSEKLYLTKLMRQTEEVMAHSYQLYRTLKKEEHPAYYSALHIAQEIHEVKKDSQRIYASVEDIAEEFTQPIQLSQLLYHVRVSNEAYARYLGKSCTISITQHGEMLIYQSAALLTILNNLVANAIEAMTIGKVQVTVTVANEVIISVQDDGEGIQQVDEALIFEPGFTTKYNQQGVAATGIGLSHVRDSVASLGGEITLVHQVQGTCFIVTLPKIQLEE</sequence>
<dbReference type="EC" id="2.7.13.3" evidence="2"/>
<evidence type="ECO:0000256" key="8">
    <source>
        <dbReference type="ARBA" id="ARBA00023012"/>
    </source>
</evidence>
<comment type="caution">
    <text evidence="11">The sequence shown here is derived from an EMBL/GenBank/DDBJ whole genome shotgun (WGS) entry which is preliminary data.</text>
</comment>
<keyword evidence="9" id="KW-0812">Transmembrane</keyword>
<evidence type="ECO:0000256" key="6">
    <source>
        <dbReference type="ARBA" id="ARBA00022777"/>
    </source>
</evidence>
<reference evidence="11" key="2">
    <citation type="submission" date="2021-09" db="EMBL/GenBank/DDBJ databases">
        <authorList>
            <person name="Gilroy R."/>
        </authorList>
    </citation>
    <scope>NUCLEOTIDE SEQUENCE</scope>
    <source>
        <strain evidence="11">CHK160-4876</strain>
    </source>
</reference>
<dbReference type="Gene3D" id="3.30.565.10">
    <property type="entry name" value="Histidine kinase-like ATPase, C-terminal domain"/>
    <property type="match status" value="1"/>
</dbReference>
<dbReference type="InterPro" id="IPR005467">
    <property type="entry name" value="His_kinase_dom"/>
</dbReference>
<reference evidence="11" key="1">
    <citation type="journal article" date="2021" name="PeerJ">
        <title>Extensive microbial diversity within the chicken gut microbiome revealed by metagenomics and culture.</title>
        <authorList>
            <person name="Gilroy R."/>
            <person name="Ravi A."/>
            <person name="Getino M."/>
            <person name="Pursley I."/>
            <person name="Horton D.L."/>
            <person name="Alikhan N.F."/>
            <person name="Baker D."/>
            <person name="Gharbi K."/>
            <person name="Hall N."/>
            <person name="Watson M."/>
            <person name="Adriaenssens E.M."/>
            <person name="Foster-Nyarko E."/>
            <person name="Jarju S."/>
            <person name="Secka A."/>
            <person name="Antonio M."/>
            <person name="Oren A."/>
            <person name="Chaudhuri R.R."/>
            <person name="La Ragione R."/>
            <person name="Hildebrand F."/>
            <person name="Pallen M.J."/>
        </authorList>
    </citation>
    <scope>NUCLEOTIDE SEQUENCE</scope>
    <source>
        <strain evidence="11">CHK160-4876</strain>
    </source>
</reference>
<keyword evidence="5" id="KW-0547">Nucleotide-binding</keyword>
<gene>
    <name evidence="11" type="ORF">K8V30_09340</name>
</gene>
<dbReference type="PANTHER" id="PTHR44936:SF9">
    <property type="entry name" value="SENSOR PROTEIN CREC"/>
    <property type="match status" value="1"/>
</dbReference>
<keyword evidence="4" id="KW-0808">Transferase</keyword>
<evidence type="ECO:0000256" key="7">
    <source>
        <dbReference type="ARBA" id="ARBA00022840"/>
    </source>
</evidence>
<dbReference type="EMBL" id="DYTV01000126">
    <property type="protein sequence ID" value="HJH11869.1"/>
    <property type="molecule type" value="Genomic_DNA"/>
</dbReference>
<dbReference type="Pfam" id="PF02518">
    <property type="entry name" value="HATPase_c"/>
    <property type="match status" value="1"/>
</dbReference>
<organism evidence="11 12">
    <name type="scientific">Metalysinibacillus jejuensis</name>
    <dbReference type="NCBI Taxonomy" id="914327"/>
    <lineage>
        <taxon>Bacteria</taxon>
        <taxon>Bacillati</taxon>
        <taxon>Bacillota</taxon>
        <taxon>Bacilli</taxon>
        <taxon>Bacillales</taxon>
        <taxon>Caryophanaceae</taxon>
        <taxon>Metalysinibacillus</taxon>
    </lineage>
</organism>
<keyword evidence="3" id="KW-0597">Phosphoprotein</keyword>
<keyword evidence="9" id="KW-1133">Transmembrane helix</keyword>
<keyword evidence="6" id="KW-0418">Kinase</keyword>
<dbReference type="InterPro" id="IPR004358">
    <property type="entry name" value="Sig_transdc_His_kin-like_C"/>
</dbReference>
<accession>A0A921T663</accession>
<dbReference type="GO" id="GO:0004673">
    <property type="term" value="F:protein histidine kinase activity"/>
    <property type="evidence" value="ECO:0007669"/>
    <property type="project" value="UniProtKB-EC"/>
</dbReference>
<keyword evidence="9" id="KW-0472">Membrane</keyword>
<keyword evidence="8" id="KW-0902">Two-component regulatory system</keyword>
<dbReference type="InterPro" id="IPR003594">
    <property type="entry name" value="HATPase_dom"/>
</dbReference>
<feature type="transmembrane region" description="Helical" evidence="9">
    <location>
        <begin position="156"/>
        <end position="177"/>
    </location>
</feature>
<name>A0A921T663_9BACL</name>
<feature type="domain" description="Histidine kinase" evidence="10">
    <location>
        <begin position="245"/>
        <end position="412"/>
    </location>
</feature>
<dbReference type="PRINTS" id="PR00344">
    <property type="entry name" value="BCTRLSENSOR"/>
</dbReference>
<evidence type="ECO:0000256" key="2">
    <source>
        <dbReference type="ARBA" id="ARBA00012438"/>
    </source>
</evidence>
<dbReference type="InterPro" id="IPR050980">
    <property type="entry name" value="2C_sensor_his_kinase"/>
</dbReference>
<keyword evidence="7 11" id="KW-0067">ATP-binding</keyword>